<evidence type="ECO:0000256" key="3">
    <source>
        <dbReference type="ARBA" id="ARBA00023242"/>
    </source>
</evidence>
<dbReference type="Pfam" id="PF09011">
    <property type="entry name" value="HMG_box_2"/>
    <property type="match status" value="1"/>
</dbReference>
<gene>
    <name evidence="7" type="ORF">LMH87_011505</name>
</gene>
<dbReference type="AlphaFoldDB" id="A0A9W8UL71"/>
<reference evidence="7" key="1">
    <citation type="journal article" date="2023" name="Access Microbiol">
        <title>De-novo genome assembly for Akanthomyces muscarius, a biocontrol agent of insect agricultural pests.</title>
        <authorList>
            <person name="Erdos Z."/>
            <person name="Studholme D.J."/>
            <person name="Raymond B."/>
            <person name="Sharma M."/>
        </authorList>
    </citation>
    <scope>NUCLEOTIDE SEQUENCE</scope>
    <source>
        <strain evidence="7">Ve6</strain>
    </source>
</reference>
<dbReference type="EMBL" id="JAJHUN010000009">
    <property type="protein sequence ID" value="KAJ4150770.1"/>
    <property type="molecule type" value="Genomic_DNA"/>
</dbReference>
<name>A0A9W8UL71_AKAMU</name>
<dbReference type="InterPro" id="IPR009071">
    <property type="entry name" value="HMG_box_dom"/>
</dbReference>
<feature type="domain" description="HMG box" evidence="6">
    <location>
        <begin position="214"/>
        <end position="278"/>
    </location>
</feature>
<feature type="DNA-binding region" description="HMG box" evidence="4">
    <location>
        <begin position="214"/>
        <end position="278"/>
    </location>
</feature>
<evidence type="ECO:0000256" key="1">
    <source>
        <dbReference type="ARBA" id="ARBA00004123"/>
    </source>
</evidence>
<dbReference type="Proteomes" id="UP001144673">
    <property type="component" value="Chromosome 4"/>
</dbReference>
<accession>A0A9W8UL71</accession>
<proteinExistence type="predicted"/>
<dbReference type="PANTHER" id="PTHR46318">
    <property type="entry name" value="UPSTREAM BINDING TRANSCRIPTION FACTOR"/>
    <property type="match status" value="1"/>
</dbReference>
<evidence type="ECO:0000313" key="8">
    <source>
        <dbReference type="Proteomes" id="UP001144673"/>
    </source>
</evidence>
<keyword evidence="2 4" id="KW-0238">DNA-binding</keyword>
<organism evidence="7 8">
    <name type="scientific">Akanthomyces muscarius</name>
    <name type="common">Entomopathogenic fungus</name>
    <name type="synonym">Lecanicillium muscarium</name>
    <dbReference type="NCBI Taxonomy" id="2231603"/>
    <lineage>
        <taxon>Eukaryota</taxon>
        <taxon>Fungi</taxon>
        <taxon>Dikarya</taxon>
        <taxon>Ascomycota</taxon>
        <taxon>Pezizomycotina</taxon>
        <taxon>Sordariomycetes</taxon>
        <taxon>Hypocreomycetidae</taxon>
        <taxon>Hypocreales</taxon>
        <taxon>Cordycipitaceae</taxon>
        <taxon>Akanthomyces</taxon>
    </lineage>
</organism>
<dbReference type="GO" id="GO:0003677">
    <property type="term" value="F:DNA binding"/>
    <property type="evidence" value="ECO:0007669"/>
    <property type="project" value="UniProtKB-UniRule"/>
</dbReference>
<evidence type="ECO:0000256" key="5">
    <source>
        <dbReference type="SAM" id="MobiDB-lite"/>
    </source>
</evidence>
<keyword evidence="8" id="KW-1185">Reference proteome</keyword>
<feature type="compositionally biased region" description="Basic residues" evidence="5">
    <location>
        <begin position="63"/>
        <end position="90"/>
    </location>
</feature>
<evidence type="ECO:0000259" key="6">
    <source>
        <dbReference type="PROSITE" id="PS50118"/>
    </source>
</evidence>
<dbReference type="GO" id="GO:0005634">
    <property type="term" value="C:nucleus"/>
    <property type="evidence" value="ECO:0007669"/>
    <property type="project" value="UniProtKB-SubCell"/>
</dbReference>
<dbReference type="SMART" id="SM00398">
    <property type="entry name" value="HMG"/>
    <property type="match status" value="2"/>
</dbReference>
<evidence type="ECO:0000256" key="4">
    <source>
        <dbReference type="PROSITE-ProRule" id="PRU00267"/>
    </source>
</evidence>
<feature type="region of interest" description="Disordered" evidence="5">
    <location>
        <begin position="57"/>
        <end position="97"/>
    </location>
</feature>
<keyword evidence="3 4" id="KW-0539">Nucleus</keyword>
<dbReference type="KEGG" id="amus:LMH87_011505"/>
<evidence type="ECO:0000313" key="7">
    <source>
        <dbReference type="EMBL" id="KAJ4150770.1"/>
    </source>
</evidence>
<dbReference type="RefSeq" id="XP_056052484.1">
    <property type="nucleotide sequence ID" value="XM_056200656.1"/>
</dbReference>
<protein>
    <recommendedName>
        <fullName evidence="6">HMG box domain-containing protein</fullName>
    </recommendedName>
</protein>
<dbReference type="GeneID" id="80898664"/>
<comment type="subcellular location">
    <subcellularLocation>
        <location evidence="1">Nucleus</location>
    </subcellularLocation>
</comment>
<dbReference type="Gene3D" id="1.10.30.10">
    <property type="entry name" value="High mobility group box domain"/>
    <property type="match status" value="2"/>
</dbReference>
<sequence>MLGLFSRAAAGRTLSAAAVSTTSKIVVPVFAPTPRVRRLAPIARSFSASAWIRFPAATDPTGKPKKKSTAAKKKKKAAATKKPAAKKKKVLTPEQKQKKELTQLRKMALPKAPKGKPANIWTVYLADNVSSGSGVALGDKVKDISAQFKNLSEQDRARLNERAQENAEANKKALTQWVESYPAEAIYMANLARRRLARKLDKKRPTLLHDDRLPKAAPSAYSLFIKSRHDQVSASSPTDAFRQLAQQWKTLSESEKQQFKDSASADVQKTRQATEDLRAKGKAYWTEKGLVLETCHVLHFAAIHDPFISMLPSTRVDKRLKLRETRQQEKQIRLAKRKNTQ</sequence>
<dbReference type="PROSITE" id="PS50118">
    <property type="entry name" value="HMG_BOX_2"/>
    <property type="match status" value="1"/>
</dbReference>
<evidence type="ECO:0000256" key="2">
    <source>
        <dbReference type="ARBA" id="ARBA00023125"/>
    </source>
</evidence>
<dbReference type="SUPFAM" id="SSF47095">
    <property type="entry name" value="HMG-box"/>
    <property type="match status" value="2"/>
</dbReference>
<dbReference type="InterPro" id="IPR036910">
    <property type="entry name" value="HMG_box_dom_sf"/>
</dbReference>
<dbReference type="InterPro" id="IPR051762">
    <property type="entry name" value="UBF1"/>
</dbReference>
<comment type="caution">
    <text evidence="7">The sequence shown here is derived from an EMBL/GenBank/DDBJ whole genome shotgun (WGS) entry which is preliminary data.</text>
</comment>